<evidence type="ECO:0000313" key="7">
    <source>
        <dbReference type="Proteomes" id="UP001190700"/>
    </source>
</evidence>
<dbReference type="InterPro" id="IPR018506">
    <property type="entry name" value="Cyt_B5_heme-BS"/>
</dbReference>
<comment type="caution">
    <text evidence="6">The sequence shown here is derived from an EMBL/GenBank/DDBJ whole genome shotgun (WGS) entry which is preliminary data.</text>
</comment>
<accession>A0AAE0G106</accession>
<dbReference type="Pfam" id="PF00173">
    <property type="entry name" value="Cyt-b5"/>
    <property type="match status" value="1"/>
</dbReference>
<dbReference type="InterPro" id="IPR036400">
    <property type="entry name" value="Cyt_B5-like_heme/steroid_sf"/>
</dbReference>
<dbReference type="InterPro" id="IPR001199">
    <property type="entry name" value="Cyt_B5-like_heme/steroid-bd"/>
</dbReference>
<evidence type="ECO:0000256" key="1">
    <source>
        <dbReference type="ARBA" id="ARBA00022617"/>
    </source>
</evidence>
<keyword evidence="1 4" id="KW-0349">Heme</keyword>
<dbReference type="Proteomes" id="UP001190700">
    <property type="component" value="Unassembled WGS sequence"/>
</dbReference>
<keyword evidence="3 4" id="KW-0408">Iron</keyword>
<protein>
    <recommendedName>
        <fullName evidence="5">Cytochrome b5 heme-binding domain-containing protein</fullName>
    </recommendedName>
</protein>
<evidence type="ECO:0000256" key="3">
    <source>
        <dbReference type="ARBA" id="ARBA00023004"/>
    </source>
</evidence>
<sequence>MDVRPYSSPLRSLNCLAANFLVSRIFDTTAHSQGTQSTTDESIAVRGALLLFPVAATAPLPPMAVVSDDHACEKLCVENLAPSSAPMQTGPRPISADEVKQHSGADGPFWAVIDGFVVDATAFVKTHPGGLKKLLSTDTPQAGATGRDFGFSFSRGRNAHFPETDPEHSVSKVHTQLVSSGAVYGGMGNVGRGHGLLHEPDGESLAKLNVGKMLDEAQCQAAIERVYPDDWGNGISAQW</sequence>
<dbReference type="EMBL" id="LGRX02011463">
    <property type="protein sequence ID" value="KAK3268941.1"/>
    <property type="molecule type" value="Genomic_DNA"/>
</dbReference>
<comment type="similarity">
    <text evidence="4">Belongs to the cytochrome b5 family.</text>
</comment>
<keyword evidence="7" id="KW-1185">Reference proteome</keyword>
<dbReference type="PROSITE" id="PS50255">
    <property type="entry name" value="CYTOCHROME_B5_2"/>
    <property type="match status" value="1"/>
</dbReference>
<evidence type="ECO:0000256" key="2">
    <source>
        <dbReference type="ARBA" id="ARBA00022723"/>
    </source>
</evidence>
<dbReference type="AlphaFoldDB" id="A0AAE0G106"/>
<evidence type="ECO:0000259" key="5">
    <source>
        <dbReference type="PROSITE" id="PS50255"/>
    </source>
</evidence>
<gene>
    <name evidence="6" type="ORF">CYMTET_22588</name>
</gene>
<dbReference type="SUPFAM" id="SSF55856">
    <property type="entry name" value="Cytochrome b5-like heme/steroid binding domain"/>
    <property type="match status" value="1"/>
</dbReference>
<feature type="domain" description="Cytochrome b5 heme-binding" evidence="5">
    <location>
        <begin position="91"/>
        <end position="160"/>
    </location>
</feature>
<keyword evidence="2 4" id="KW-0479">Metal-binding</keyword>
<reference evidence="6 7" key="1">
    <citation type="journal article" date="2015" name="Genome Biol. Evol.">
        <title>Comparative Genomics of a Bacterivorous Green Alga Reveals Evolutionary Causalities and Consequences of Phago-Mixotrophic Mode of Nutrition.</title>
        <authorList>
            <person name="Burns J.A."/>
            <person name="Paasch A."/>
            <person name="Narechania A."/>
            <person name="Kim E."/>
        </authorList>
    </citation>
    <scope>NUCLEOTIDE SEQUENCE [LARGE SCALE GENOMIC DNA]</scope>
    <source>
        <strain evidence="6 7">PLY_AMNH</strain>
    </source>
</reference>
<organism evidence="6 7">
    <name type="scientific">Cymbomonas tetramitiformis</name>
    <dbReference type="NCBI Taxonomy" id="36881"/>
    <lineage>
        <taxon>Eukaryota</taxon>
        <taxon>Viridiplantae</taxon>
        <taxon>Chlorophyta</taxon>
        <taxon>Pyramimonadophyceae</taxon>
        <taxon>Pyramimonadales</taxon>
        <taxon>Pyramimonadaceae</taxon>
        <taxon>Cymbomonas</taxon>
    </lineage>
</organism>
<name>A0AAE0G106_9CHLO</name>
<dbReference type="PROSITE" id="PS00191">
    <property type="entry name" value="CYTOCHROME_B5_1"/>
    <property type="match status" value="1"/>
</dbReference>
<evidence type="ECO:0000256" key="4">
    <source>
        <dbReference type="RuleBase" id="RU362121"/>
    </source>
</evidence>
<dbReference type="GO" id="GO:0046872">
    <property type="term" value="F:metal ion binding"/>
    <property type="evidence" value="ECO:0007669"/>
    <property type="project" value="UniProtKB-UniRule"/>
</dbReference>
<proteinExistence type="inferred from homology"/>
<dbReference type="Gene3D" id="3.10.120.10">
    <property type="entry name" value="Cytochrome b5-like heme/steroid binding domain"/>
    <property type="match status" value="1"/>
</dbReference>
<evidence type="ECO:0000313" key="6">
    <source>
        <dbReference type="EMBL" id="KAK3268941.1"/>
    </source>
</evidence>
<dbReference type="GO" id="GO:0020037">
    <property type="term" value="F:heme binding"/>
    <property type="evidence" value="ECO:0007669"/>
    <property type="project" value="UniProtKB-UniRule"/>
</dbReference>